<proteinExistence type="predicted"/>
<protein>
    <submittedName>
        <fullName evidence="1">Uncharacterized protein</fullName>
    </submittedName>
</protein>
<organism evidence="1">
    <name type="scientific">uncultured Sulfurovum sp</name>
    <dbReference type="NCBI Taxonomy" id="269237"/>
    <lineage>
        <taxon>Bacteria</taxon>
        <taxon>Pseudomonadati</taxon>
        <taxon>Campylobacterota</taxon>
        <taxon>Epsilonproteobacteria</taxon>
        <taxon>Campylobacterales</taxon>
        <taxon>Sulfurovaceae</taxon>
        <taxon>Sulfurovum</taxon>
        <taxon>environmental samples</taxon>
    </lineage>
</organism>
<sequence>MGGLVARKYLYDMLKSNLPLQVKKLMLYAVPNNGSDWAKLSALYKHEQIEQLNRESDFIQHLNKEVENIDLEKELDVLYVIGKYDDVVDESSAKGYWGNRKVKSLPNTHTDIVKPKDADDLSFIVLKNFLSSQEYDTPLKKEVESSTVTSSDFANSVYEKLNSDRLVVCYHQDHVDVAHEQECVKQRMKARFKEHFYAVEVPSFESNEANYFQALVTSTGLRCHVKSANDWKNFMKDRLSQTEARVVFFFTNIANGNEELDVKMAQIIRNLKIDHKNFYALCVGRQNLAYLVHGNRTMSPLNTATELFFPMDEVKLSSNQVVQTLRALKEHQETICECLDNSWSESWSTWSYEKGINDLFWRSILINENGKYAWRNEGYKNIVHEVLGCK</sequence>
<dbReference type="InterPro" id="IPR029058">
    <property type="entry name" value="AB_hydrolase_fold"/>
</dbReference>
<name>A0A6S6TT53_9BACT</name>
<accession>A0A6S6TT53</accession>
<dbReference type="AlphaFoldDB" id="A0A6S6TT53"/>
<evidence type="ECO:0000313" key="1">
    <source>
        <dbReference type="EMBL" id="CAA6819408.1"/>
    </source>
</evidence>
<dbReference type="EMBL" id="CACVAX010000053">
    <property type="protein sequence ID" value="CAA6819408.1"/>
    <property type="molecule type" value="Genomic_DNA"/>
</dbReference>
<reference evidence="1" key="1">
    <citation type="submission" date="2020-01" db="EMBL/GenBank/DDBJ databases">
        <authorList>
            <person name="Meier V. D."/>
            <person name="Meier V D."/>
        </authorList>
    </citation>
    <scope>NUCLEOTIDE SEQUENCE</scope>
    <source>
        <strain evidence="1">HLG_WM_MAG_04</strain>
    </source>
</reference>
<gene>
    <name evidence="1" type="ORF">HELGO_WM8706</name>
</gene>
<dbReference type="Gene3D" id="3.40.50.1820">
    <property type="entry name" value="alpha/beta hydrolase"/>
    <property type="match status" value="1"/>
</dbReference>